<keyword evidence="10 14" id="KW-0547">Nucleotide-binding</keyword>
<dbReference type="PANTHER" id="PTHR34848">
    <property type="match status" value="1"/>
</dbReference>
<dbReference type="InterPro" id="IPR003203">
    <property type="entry name" value="CobU/CobP"/>
</dbReference>
<evidence type="ECO:0000256" key="16">
    <source>
        <dbReference type="PIRSR" id="PIRSR006135-2"/>
    </source>
</evidence>
<name>A0A0A1W3X4_9SPHN</name>
<evidence type="ECO:0000256" key="13">
    <source>
        <dbReference type="ARBA" id="ARBA00023134"/>
    </source>
</evidence>
<accession>A0A0A1W3X4</accession>
<feature type="binding site" evidence="16">
    <location>
        <begin position="11"/>
        <end position="18"/>
    </location>
    <ligand>
        <name>GTP</name>
        <dbReference type="ChEBI" id="CHEBI:37565"/>
    </ligand>
</feature>
<dbReference type="PIRSF" id="PIRSF006135">
    <property type="entry name" value="CobU"/>
    <property type="match status" value="1"/>
</dbReference>
<dbReference type="GO" id="GO:0005524">
    <property type="term" value="F:ATP binding"/>
    <property type="evidence" value="ECO:0007669"/>
    <property type="project" value="UniProtKB-UniRule"/>
</dbReference>
<comment type="catalytic activity">
    <reaction evidence="2 14">
        <text>adenosylcob(III)inamide phosphate + GTP + H(+) = adenosylcob(III)inamide-GDP + diphosphate</text>
        <dbReference type="Rhea" id="RHEA:22712"/>
        <dbReference type="ChEBI" id="CHEBI:15378"/>
        <dbReference type="ChEBI" id="CHEBI:33019"/>
        <dbReference type="ChEBI" id="CHEBI:37565"/>
        <dbReference type="ChEBI" id="CHEBI:58502"/>
        <dbReference type="ChEBI" id="CHEBI:60487"/>
        <dbReference type="EC" id="2.7.7.62"/>
    </reaction>
</comment>
<keyword evidence="13 14" id="KW-0342">GTP-binding</keyword>
<evidence type="ECO:0000256" key="7">
    <source>
        <dbReference type="ARBA" id="ARBA00007490"/>
    </source>
</evidence>
<dbReference type="Proteomes" id="UP000032305">
    <property type="component" value="Unassembled WGS sequence"/>
</dbReference>
<keyword evidence="18" id="KW-0548">Nucleotidyltransferase</keyword>
<evidence type="ECO:0000256" key="3">
    <source>
        <dbReference type="ARBA" id="ARBA00001522"/>
    </source>
</evidence>
<evidence type="ECO:0000256" key="6">
    <source>
        <dbReference type="ARBA" id="ARBA00005159"/>
    </source>
</evidence>
<dbReference type="EMBL" id="BBPI01000022">
    <property type="protein sequence ID" value="GAM00135.1"/>
    <property type="molecule type" value="Genomic_DNA"/>
</dbReference>
<feature type="binding site" evidence="16">
    <location>
        <begin position="36"/>
        <end position="38"/>
    </location>
    <ligand>
        <name>GTP</name>
        <dbReference type="ChEBI" id="CHEBI:37565"/>
    </ligand>
</feature>
<feature type="binding site" evidence="16">
    <location>
        <position position="64"/>
    </location>
    <ligand>
        <name>GTP</name>
        <dbReference type="ChEBI" id="CHEBI:37565"/>
    </ligand>
</feature>
<protein>
    <recommendedName>
        <fullName evidence="14">Bifunctional adenosylcobalamin biosynthesis protein</fullName>
        <ecNumber evidence="14">2.7.1.156</ecNumber>
        <ecNumber evidence="14">2.7.7.62</ecNumber>
    </recommendedName>
</protein>
<comment type="function">
    <text evidence="4 14">Catalyzes ATP-dependent phosphorylation of adenosylcobinamide and addition of GMP to adenosylcobinamide phosphate.</text>
</comment>
<evidence type="ECO:0000256" key="2">
    <source>
        <dbReference type="ARBA" id="ARBA00000711"/>
    </source>
</evidence>
<organism evidence="18 19">
    <name type="scientific">Sphingomonas parapaucimobilis NBRC 15100</name>
    <dbReference type="NCBI Taxonomy" id="1219049"/>
    <lineage>
        <taxon>Bacteria</taxon>
        <taxon>Pseudomonadati</taxon>
        <taxon>Pseudomonadota</taxon>
        <taxon>Alphaproteobacteria</taxon>
        <taxon>Sphingomonadales</taxon>
        <taxon>Sphingomonadaceae</taxon>
        <taxon>Sphingomonas</taxon>
    </lineage>
</organism>
<comment type="pathway">
    <text evidence="6 14">Cofactor biosynthesis; adenosylcobalamin biosynthesis; adenosylcobalamin from cob(II)yrinate a,c-diamide: step 5/7.</text>
</comment>
<gene>
    <name evidence="18" type="primary">cobP</name>
    <name evidence="18" type="ORF">SP5_022_00020</name>
</gene>
<dbReference type="InterPro" id="IPR003593">
    <property type="entry name" value="AAA+_ATPase"/>
</dbReference>
<dbReference type="UniPathway" id="UPA00148">
    <property type="reaction ID" value="UER00236"/>
</dbReference>
<keyword evidence="19" id="KW-1185">Reference proteome</keyword>
<dbReference type="RefSeq" id="WP_042484575.1">
    <property type="nucleotide sequence ID" value="NZ_BBPI01000022.1"/>
</dbReference>
<feature type="binding site" evidence="16">
    <location>
        <position position="86"/>
    </location>
    <ligand>
        <name>GTP</name>
        <dbReference type="ChEBI" id="CHEBI:37565"/>
    </ligand>
</feature>
<evidence type="ECO:0000256" key="15">
    <source>
        <dbReference type="PIRSR" id="PIRSR006135-1"/>
    </source>
</evidence>
<keyword evidence="9 14" id="KW-0808">Transferase</keyword>
<evidence type="ECO:0000256" key="11">
    <source>
        <dbReference type="ARBA" id="ARBA00022777"/>
    </source>
</evidence>
<evidence type="ECO:0000313" key="19">
    <source>
        <dbReference type="Proteomes" id="UP000032305"/>
    </source>
</evidence>
<dbReference type="eggNOG" id="COG2087">
    <property type="taxonomic scope" value="Bacteria"/>
</dbReference>
<keyword evidence="8 14" id="KW-0169">Cobalamin biosynthesis</keyword>
<evidence type="ECO:0000256" key="14">
    <source>
        <dbReference type="PIRNR" id="PIRNR006135"/>
    </source>
</evidence>
<dbReference type="PANTHER" id="PTHR34848:SF1">
    <property type="entry name" value="BIFUNCTIONAL ADENOSYLCOBALAMIN BIOSYNTHESIS PROTEIN COBU"/>
    <property type="match status" value="1"/>
</dbReference>
<comment type="caution">
    <text evidence="18">The sequence shown here is derived from an EMBL/GenBank/DDBJ whole genome shotgun (WGS) entry which is preliminary data.</text>
</comment>
<keyword evidence="11 14" id="KW-0418">Kinase</keyword>
<evidence type="ECO:0000256" key="10">
    <source>
        <dbReference type="ARBA" id="ARBA00022741"/>
    </source>
</evidence>
<dbReference type="GO" id="GO:0008820">
    <property type="term" value="F:cobinamide phosphate guanylyltransferase activity"/>
    <property type="evidence" value="ECO:0007669"/>
    <property type="project" value="UniProtKB-UniRule"/>
</dbReference>
<feature type="active site" description="GMP-histidine intermediate" evidence="15">
    <location>
        <position position="52"/>
    </location>
</feature>
<dbReference type="InterPro" id="IPR027417">
    <property type="entry name" value="P-loop_NTPase"/>
</dbReference>
<dbReference type="AlphaFoldDB" id="A0A0A1W3X4"/>
<evidence type="ECO:0000256" key="5">
    <source>
        <dbReference type="ARBA" id="ARBA00004692"/>
    </source>
</evidence>
<comment type="catalytic activity">
    <reaction evidence="1 14">
        <text>adenosylcob(III)inamide + ATP = adenosylcob(III)inamide phosphate + ADP + H(+)</text>
        <dbReference type="Rhea" id="RHEA:15769"/>
        <dbReference type="ChEBI" id="CHEBI:2480"/>
        <dbReference type="ChEBI" id="CHEBI:15378"/>
        <dbReference type="ChEBI" id="CHEBI:30616"/>
        <dbReference type="ChEBI" id="CHEBI:58502"/>
        <dbReference type="ChEBI" id="CHEBI:456216"/>
        <dbReference type="EC" id="2.7.1.156"/>
    </reaction>
</comment>
<dbReference type="Gene3D" id="3.40.50.300">
    <property type="entry name" value="P-loop containing nucleotide triphosphate hydrolases"/>
    <property type="match status" value="1"/>
</dbReference>
<dbReference type="Pfam" id="PF02283">
    <property type="entry name" value="CobU"/>
    <property type="match status" value="1"/>
</dbReference>
<feature type="domain" description="AAA+ ATPase" evidence="17">
    <location>
        <begin position="3"/>
        <end position="151"/>
    </location>
</feature>
<evidence type="ECO:0000313" key="18">
    <source>
        <dbReference type="EMBL" id="GAM00135.1"/>
    </source>
</evidence>
<evidence type="ECO:0000259" key="17">
    <source>
        <dbReference type="SMART" id="SM00382"/>
    </source>
</evidence>
<dbReference type="GO" id="GO:0043752">
    <property type="term" value="F:adenosylcobinamide kinase activity"/>
    <property type="evidence" value="ECO:0007669"/>
    <property type="project" value="UniProtKB-EC"/>
</dbReference>
<evidence type="ECO:0000256" key="8">
    <source>
        <dbReference type="ARBA" id="ARBA00022573"/>
    </source>
</evidence>
<evidence type="ECO:0000256" key="4">
    <source>
        <dbReference type="ARBA" id="ARBA00003889"/>
    </source>
</evidence>
<comment type="similarity">
    <text evidence="7 14">Belongs to the CobU/CobP family.</text>
</comment>
<dbReference type="GO" id="GO:0005525">
    <property type="term" value="F:GTP binding"/>
    <property type="evidence" value="ECO:0007669"/>
    <property type="project" value="UniProtKB-UniRule"/>
</dbReference>
<sequence>MTKPRTILVLGGARSGKSRHAQSLAEAMTCQGCFIATAQAWDDEMRDRIARHQADRDERWTTVEAPLALPEALAEHARADRVVLVDCLTLWLTNLLLGEADLAAAGEALVAALADAPGPVVLVSNEVGFGIVPDNALARRFRDAQGMLNQRLARVCDATDLVVAGLPMRLSGEK</sequence>
<reference evidence="18 19" key="1">
    <citation type="submission" date="2014-11" db="EMBL/GenBank/DDBJ databases">
        <title>Whole genome shotgun sequence of Sphingomonas parapaucimobilis NBRC 15100.</title>
        <authorList>
            <person name="Katano-Makiyama Y."/>
            <person name="Hosoyama A."/>
            <person name="Hashimoto M."/>
            <person name="Hosoyama Y."/>
            <person name="Noguchi M."/>
            <person name="Numata M."/>
            <person name="Tsuchikane K."/>
            <person name="Hirakata S."/>
            <person name="Uohara A."/>
            <person name="Shimodaira J."/>
            <person name="Ohji S."/>
            <person name="Ichikawa N."/>
            <person name="Kimura A."/>
            <person name="Yamazoe A."/>
            <person name="Fujita N."/>
        </authorList>
    </citation>
    <scope>NUCLEOTIDE SEQUENCE [LARGE SCALE GENOMIC DNA]</scope>
    <source>
        <strain evidence="18 19">NBRC 15100</strain>
    </source>
</reference>
<dbReference type="EC" id="2.7.1.156" evidence="14"/>
<evidence type="ECO:0000256" key="12">
    <source>
        <dbReference type="ARBA" id="ARBA00022840"/>
    </source>
</evidence>
<keyword evidence="12 14" id="KW-0067">ATP-binding</keyword>
<dbReference type="NCBIfam" id="NF004469">
    <property type="entry name" value="PRK05800.1"/>
    <property type="match status" value="1"/>
</dbReference>
<dbReference type="EC" id="2.7.7.62" evidence="14"/>
<comment type="catalytic activity">
    <reaction evidence="3">
        <text>adenosylcob(III)inamide + GTP = adenosylcob(III)inamide phosphate + GDP + H(+)</text>
        <dbReference type="Rhea" id="RHEA:15765"/>
        <dbReference type="ChEBI" id="CHEBI:2480"/>
        <dbReference type="ChEBI" id="CHEBI:15378"/>
        <dbReference type="ChEBI" id="CHEBI:37565"/>
        <dbReference type="ChEBI" id="CHEBI:58189"/>
        <dbReference type="ChEBI" id="CHEBI:58502"/>
        <dbReference type="EC" id="2.7.1.156"/>
    </reaction>
</comment>
<dbReference type="SUPFAM" id="SSF52540">
    <property type="entry name" value="P-loop containing nucleoside triphosphate hydrolases"/>
    <property type="match status" value="1"/>
</dbReference>
<evidence type="ECO:0000256" key="1">
    <source>
        <dbReference type="ARBA" id="ARBA00000312"/>
    </source>
</evidence>
<evidence type="ECO:0000256" key="9">
    <source>
        <dbReference type="ARBA" id="ARBA00022679"/>
    </source>
</evidence>
<dbReference type="CDD" id="cd00544">
    <property type="entry name" value="CobU"/>
    <property type="match status" value="1"/>
</dbReference>
<dbReference type="SMART" id="SM00382">
    <property type="entry name" value="AAA"/>
    <property type="match status" value="1"/>
</dbReference>
<dbReference type="OrthoDB" id="9788370at2"/>
<dbReference type="GO" id="GO:0009236">
    <property type="term" value="P:cobalamin biosynthetic process"/>
    <property type="evidence" value="ECO:0007669"/>
    <property type="project" value="UniProtKB-UniRule"/>
</dbReference>
<comment type="pathway">
    <text evidence="5 14">Cofactor biosynthesis; adenosylcobalamin biosynthesis; adenosylcobalamin from cob(II)yrinate a,c-diamide: step 6/7.</text>
</comment>
<proteinExistence type="inferred from homology"/>